<comment type="caution">
    <text evidence="2">The sequence shown here is derived from an EMBL/GenBank/DDBJ whole genome shotgun (WGS) entry which is preliminary data.</text>
</comment>
<keyword evidence="1" id="KW-0472">Membrane</keyword>
<gene>
    <name evidence="2" type="ORF">BD809_101541</name>
</gene>
<feature type="transmembrane region" description="Helical" evidence="1">
    <location>
        <begin position="30"/>
        <end position="53"/>
    </location>
</feature>
<evidence type="ECO:0000313" key="3">
    <source>
        <dbReference type="Proteomes" id="UP000324376"/>
    </source>
</evidence>
<name>A0A5S5CGM3_9FLAO</name>
<proteinExistence type="predicted"/>
<dbReference type="Proteomes" id="UP000324376">
    <property type="component" value="Unassembled WGS sequence"/>
</dbReference>
<dbReference type="RefSeq" id="WP_148781397.1">
    <property type="nucleotide sequence ID" value="NZ_VNHU01000001.1"/>
</dbReference>
<keyword evidence="1" id="KW-1133">Transmembrane helix</keyword>
<keyword evidence="1" id="KW-0812">Transmembrane</keyword>
<dbReference type="OrthoDB" id="1449985at2"/>
<accession>A0A5S5CGM3</accession>
<dbReference type="AlphaFoldDB" id="A0A5S5CGM3"/>
<protein>
    <submittedName>
        <fullName evidence="2">Uncharacterized protein</fullName>
    </submittedName>
</protein>
<organism evidence="2 3">
    <name type="scientific">Aquimarina intermedia</name>
    <dbReference type="NCBI Taxonomy" id="350814"/>
    <lineage>
        <taxon>Bacteria</taxon>
        <taxon>Pseudomonadati</taxon>
        <taxon>Bacteroidota</taxon>
        <taxon>Flavobacteriia</taxon>
        <taxon>Flavobacteriales</taxon>
        <taxon>Flavobacteriaceae</taxon>
        <taxon>Aquimarina</taxon>
    </lineage>
</organism>
<keyword evidence="3" id="KW-1185">Reference proteome</keyword>
<sequence>MRYTYILIIAGLALLNLIYTFIKTESSYEIFGFAINLWTYRLIWAMMVVLCIWNYSVKKRSAK</sequence>
<evidence type="ECO:0000313" key="2">
    <source>
        <dbReference type="EMBL" id="TYP77386.1"/>
    </source>
</evidence>
<dbReference type="EMBL" id="VNHU01000001">
    <property type="protein sequence ID" value="TYP77386.1"/>
    <property type="molecule type" value="Genomic_DNA"/>
</dbReference>
<reference evidence="2 3" key="1">
    <citation type="submission" date="2019-07" db="EMBL/GenBank/DDBJ databases">
        <title>Genomic Encyclopedia of Archaeal and Bacterial Type Strains, Phase II (KMG-II): from individual species to whole genera.</title>
        <authorList>
            <person name="Goeker M."/>
        </authorList>
    </citation>
    <scope>NUCLEOTIDE SEQUENCE [LARGE SCALE GENOMIC DNA]</scope>
    <source>
        <strain evidence="2 3">DSM 17527</strain>
    </source>
</reference>
<evidence type="ECO:0000256" key="1">
    <source>
        <dbReference type="SAM" id="Phobius"/>
    </source>
</evidence>